<accession>A0ABW2YD90</accession>
<dbReference type="Proteomes" id="UP001597110">
    <property type="component" value="Unassembled WGS sequence"/>
</dbReference>
<dbReference type="EMBL" id="JBHTIF010000001">
    <property type="protein sequence ID" value="MFD0725956.1"/>
    <property type="molecule type" value="Genomic_DNA"/>
</dbReference>
<sequence>MSIDVSKRLYAQLVFSSPAFSGFKEELEKALSDPAVSWRALLACEDYEVQMVETEDEARVIARELLLHPLNAQDE</sequence>
<reference evidence="2" key="1">
    <citation type="journal article" date="2019" name="Int. J. Syst. Evol. Microbiol.">
        <title>The Global Catalogue of Microorganisms (GCM) 10K type strain sequencing project: providing services to taxonomists for standard genome sequencing and annotation.</title>
        <authorList>
            <consortium name="The Broad Institute Genomics Platform"/>
            <consortium name="The Broad Institute Genome Sequencing Center for Infectious Disease"/>
            <person name="Wu L."/>
            <person name="Ma J."/>
        </authorList>
    </citation>
    <scope>NUCLEOTIDE SEQUENCE [LARGE SCALE GENOMIC DNA]</scope>
    <source>
        <strain evidence="2">CCUG 55585</strain>
    </source>
</reference>
<comment type="caution">
    <text evidence="1">The sequence shown here is derived from an EMBL/GenBank/DDBJ whole genome shotgun (WGS) entry which is preliminary data.</text>
</comment>
<proteinExistence type="predicted"/>
<protein>
    <submittedName>
        <fullName evidence="1">Uncharacterized protein</fullName>
    </submittedName>
</protein>
<organism evidence="1 2">
    <name type="scientific">Lysobacter brunescens</name>
    <dbReference type="NCBI Taxonomy" id="262323"/>
    <lineage>
        <taxon>Bacteria</taxon>
        <taxon>Pseudomonadati</taxon>
        <taxon>Pseudomonadota</taxon>
        <taxon>Gammaproteobacteria</taxon>
        <taxon>Lysobacterales</taxon>
        <taxon>Lysobacteraceae</taxon>
        <taxon>Lysobacter</taxon>
    </lineage>
</organism>
<name>A0ABW2YD90_9GAMM</name>
<keyword evidence="2" id="KW-1185">Reference proteome</keyword>
<evidence type="ECO:0000313" key="1">
    <source>
        <dbReference type="EMBL" id="MFD0725956.1"/>
    </source>
</evidence>
<evidence type="ECO:0000313" key="2">
    <source>
        <dbReference type="Proteomes" id="UP001597110"/>
    </source>
</evidence>
<gene>
    <name evidence="1" type="ORF">ACFQ0E_10130</name>
</gene>